<evidence type="ECO:0000256" key="4">
    <source>
        <dbReference type="ARBA" id="ARBA00022723"/>
    </source>
</evidence>
<keyword evidence="5" id="KW-0460">Magnesium</keyword>
<dbReference type="GO" id="GO:0030976">
    <property type="term" value="F:thiamine pyrophosphate binding"/>
    <property type="evidence" value="ECO:0007669"/>
    <property type="project" value="InterPro"/>
</dbReference>
<protein>
    <submittedName>
        <fullName evidence="12">2-oxoacid ferredoxin oxidoreductase</fullName>
    </submittedName>
</protein>
<comment type="cofactor">
    <cofactor evidence="3">
        <name>[4Fe-4S] cluster</name>
        <dbReference type="ChEBI" id="CHEBI:49883"/>
    </cofactor>
</comment>
<proteinExistence type="predicted"/>
<feature type="domain" description="Pyruvate ferredoxin oxidoreductase beta subunit C-terminal" evidence="11">
    <location>
        <begin position="206"/>
        <end position="270"/>
    </location>
</feature>
<dbReference type="InterPro" id="IPR011766">
    <property type="entry name" value="TPP_enzyme_TPP-bd"/>
</dbReference>
<keyword evidence="4" id="KW-0479">Metal-binding</keyword>
<evidence type="ECO:0000256" key="9">
    <source>
        <dbReference type="ARBA" id="ARBA00023052"/>
    </source>
</evidence>
<gene>
    <name evidence="12" type="ORF">A3B30_01920</name>
</gene>
<dbReference type="STRING" id="1798551.A3B30_01920"/>
<keyword evidence="9" id="KW-0786">Thiamine pyrophosphate</keyword>
<evidence type="ECO:0000259" key="11">
    <source>
        <dbReference type="Pfam" id="PF12367"/>
    </source>
</evidence>
<name>A0A1G2BTU1_9BACT</name>
<comment type="cofactor">
    <cofactor evidence="1">
        <name>Mg(2+)</name>
        <dbReference type="ChEBI" id="CHEBI:18420"/>
    </cofactor>
</comment>
<evidence type="ECO:0000256" key="6">
    <source>
        <dbReference type="ARBA" id="ARBA00023002"/>
    </source>
</evidence>
<evidence type="ECO:0000256" key="1">
    <source>
        <dbReference type="ARBA" id="ARBA00001946"/>
    </source>
</evidence>
<accession>A0A1G2BTU1</accession>
<organism evidence="12 13">
    <name type="scientific">Candidatus Komeilibacteria bacterium RIFCSPLOWO2_01_FULL_52_15</name>
    <dbReference type="NCBI Taxonomy" id="1798551"/>
    <lineage>
        <taxon>Bacteria</taxon>
        <taxon>Candidatus Komeiliibacteriota</taxon>
    </lineage>
</organism>
<feature type="domain" description="Thiamine pyrophosphate enzyme TPP-binding" evidence="10">
    <location>
        <begin position="62"/>
        <end position="202"/>
    </location>
</feature>
<evidence type="ECO:0000256" key="8">
    <source>
        <dbReference type="ARBA" id="ARBA00023014"/>
    </source>
</evidence>
<dbReference type="CDD" id="cd03375">
    <property type="entry name" value="TPP_OGFOR"/>
    <property type="match status" value="1"/>
</dbReference>
<evidence type="ECO:0000256" key="3">
    <source>
        <dbReference type="ARBA" id="ARBA00001966"/>
    </source>
</evidence>
<keyword evidence="7" id="KW-0408">Iron</keyword>
<dbReference type="Gene3D" id="3.40.50.970">
    <property type="match status" value="1"/>
</dbReference>
<sequence length="293" mass="31996">MPSFAPKVDPKNPYDTPHAPTWCPGCGDFAIWISLKKALEQLNKKPHEILIVYGIGCSGNMANNIRTYGWHSLHGRAVPTAVGAKLANRNLTVIVAAGDGDSYGEGLGHFIHAIRGNVNVTYIVHNNSIYGLTTGQASPTSSKGMKAKSTPEGLIDEALNPIALAISAGASFVARGFSGNAAQLQNLMVQAIQHPGFAYLDVFQPCVTFNKLNTYSFYYERVYDLQADKSYTAQDRQAAFVKALESDKLPTGIFYKDSKRKTYEDELAYLQGKALATYSGKPRSVKKLFSEFK</sequence>
<keyword evidence="8" id="KW-0411">Iron-sulfur</keyword>
<dbReference type="PANTHER" id="PTHR48084">
    <property type="entry name" value="2-OXOGLUTARATE OXIDOREDUCTASE SUBUNIT KORB-RELATED"/>
    <property type="match status" value="1"/>
</dbReference>
<comment type="caution">
    <text evidence="12">The sequence shown here is derived from an EMBL/GenBank/DDBJ whole genome shotgun (WGS) entry which is preliminary data.</text>
</comment>
<dbReference type="InterPro" id="IPR032686">
    <property type="entry name" value="PFO_beta_C"/>
</dbReference>
<dbReference type="InterPro" id="IPR029061">
    <property type="entry name" value="THDP-binding"/>
</dbReference>
<evidence type="ECO:0000259" key="10">
    <source>
        <dbReference type="Pfam" id="PF02775"/>
    </source>
</evidence>
<reference evidence="12 13" key="1">
    <citation type="journal article" date="2016" name="Nat. Commun.">
        <title>Thousands of microbial genomes shed light on interconnected biogeochemical processes in an aquifer system.</title>
        <authorList>
            <person name="Anantharaman K."/>
            <person name="Brown C.T."/>
            <person name="Hug L.A."/>
            <person name="Sharon I."/>
            <person name="Castelle C.J."/>
            <person name="Probst A.J."/>
            <person name="Thomas B.C."/>
            <person name="Singh A."/>
            <person name="Wilkins M.J."/>
            <person name="Karaoz U."/>
            <person name="Brodie E.L."/>
            <person name="Williams K.H."/>
            <person name="Hubbard S.S."/>
            <person name="Banfield J.F."/>
        </authorList>
    </citation>
    <scope>NUCLEOTIDE SEQUENCE [LARGE SCALE GENOMIC DNA]</scope>
</reference>
<dbReference type="InterPro" id="IPR011896">
    <property type="entry name" value="OFOB"/>
</dbReference>
<dbReference type="AlphaFoldDB" id="A0A1G2BTU1"/>
<evidence type="ECO:0000313" key="13">
    <source>
        <dbReference type="Proteomes" id="UP000178248"/>
    </source>
</evidence>
<evidence type="ECO:0000256" key="5">
    <source>
        <dbReference type="ARBA" id="ARBA00022842"/>
    </source>
</evidence>
<evidence type="ECO:0000313" key="12">
    <source>
        <dbReference type="EMBL" id="OGY91770.1"/>
    </source>
</evidence>
<dbReference type="GO" id="GO:0045333">
    <property type="term" value="P:cellular respiration"/>
    <property type="evidence" value="ECO:0007669"/>
    <property type="project" value="UniProtKB-ARBA"/>
</dbReference>
<comment type="cofactor">
    <cofactor evidence="2">
        <name>thiamine diphosphate</name>
        <dbReference type="ChEBI" id="CHEBI:58937"/>
    </cofactor>
</comment>
<dbReference type="Pfam" id="PF12367">
    <property type="entry name" value="PFO_beta_C"/>
    <property type="match status" value="1"/>
</dbReference>
<dbReference type="PANTHER" id="PTHR48084:SF4">
    <property type="entry name" value="2-OXOGLUTARATE OXIDOREDUCTASE SUBUNIT KORB"/>
    <property type="match status" value="1"/>
</dbReference>
<dbReference type="EMBL" id="MHKM01000012">
    <property type="protein sequence ID" value="OGY91770.1"/>
    <property type="molecule type" value="Genomic_DNA"/>
</dbReference>
<dbReference type="SUPFAM" id="SSF52518">
    <property type="entry name" value="Thiamin diphosphate-binding fold (THDP-binding)"/>
    <property type="match status" value="1"/>
</dbReference>
<dbReference type="Proteomes" id="UP000178248">
    <property type="component" value="Unassembled WGS sequence"/>
</dbReference>
<dbReference type="NCBIfam" id="TIGR02177">
    <property type="entry name" value="PorB_KorB"/>
    <property type="match status" value="1"/>
</dbReference>
<keyword evidence="6" id="KW-0560">Oxidoreductase</keyword>
<dbReference type="Pfam" id="PF02775">
    <property type="entry name" value="TPP_enzyme_C"/>
    <property type="match status" value="1"/>
</dbReference>
<dbReference type="GO" id="GO:0051536">
    <property type="term" value="F:iron-sulfur cluster binding"/>
    <property type="evidence" value="ECO:0007669"/>
    <property type="project" value="UniProtKB-KW"/>
</dbReference>
<evidence type="ECO:0000256" key="7">
    <source>
        <dbReference type="ARBA" id="ARBA00023004"/>
    </source>
</evidence>
<dbReference type="GO" id="GO:0016625">
    <property type="term" value="F:oxidoreductase activity, acting on the aldehyde or oxo group of donors, iron-sulfur protein as acceptor"/>
    <property type="evidence" value="ECO:0007669"/>
    <property type="project" value="UniProtKB-ARBA"/>
</dbReference>
<dbReference type="InterPro" id="IPR051457">
    <property type="entry name" value="2-oxoacid:Fd_oxidoreductase"/>
</dbReference>
<dbReference type="GO" id="GO:0046872">
    <property type="term" value="F:metal ion binding"/>
    <property type="evidence" value="ECO:0007669"/>
    <property type="project" value="UniProtKB-KW"/>
</dbReference>
<evidence type="ECO:0000256" key="2">
    <source>
        <dbReference type="ARBA" id="ARBA00001964"/>
    </source>
</evidence>